<dbReference type="InterPro" id="IPR003961">
    <property type="entry name" value="FN3_dom"/>
</dbReference>
<feature type="region of interest" description="Disordered" evidence="1">
    <location>
        <begin position="925"/>
        <end position="944"/>
    </location>
</feature>
<feature type="domain" description="Fibronectin type-III" evidence="4">
    <location>
        <begin position="659"/>
        <end position="743"/>
    </location>
</feature>
<dbReference type="AlphaFoldDB" id="A0AAW1V121"/>
<name>A0AAW1V121_9CUCU</name>
<dbReference type="InterPro" id="IPR050713">
    <property type="entry name" value="RTP_Phos/Ushers"/>
</dbReference>
<sequence length="1142" mass="129540">MARTSTKTIGFLILLFQIKFSVLGHGVCLPGLKSMGYTVPNGDIMVKYGDPLDIYCILHKEEVEKIGPNAINHLVFQRNSEVLNQEMIQVVNQTTIKLHVDKPSKAKQDNYWCIFRTGALNKSVCMNIVYVGIPPQPVTDFNCISHNLDNLTCRWTEPENFVQTDYNLSFTMKGSINRYNCPEIKWVSKETSERSCMWGLDTDPIYRQSVAEFNFYLKANNTFGSMEKSVMFEHFKHVRPNPPENLRIINKTWNSLYLSWTIPTTMQSFSKGLDCRILYQSAYGEKKWHSRPPTRLKKEETEVHFNLSNLEFAHAYYDIRVSLRSAVADKYDESMWSENASITVLTASKKPDAPPKTNLGGFEVLTYGNNSDWNIRIYWSHIPEEKRNGQNFSYVVTFEDGIEHTTKNAYMLIEQLSLNKSYIFLVRARNEMGFSDEYSFIKIPKHEDRAREPTKLTKQVMKEGTYGLSWQPPQLEVGIINYTIFWCNDEKDRPPCAGTLDWEVVPASLTSFNKTFANNKTYQFAISANTNRGSSGMSWVHCTDSYDKYSVGKVSEFWSLDVGSDFVVVSWIFGCSDKSVTAFIIYYCPISGAPGQNITCKEPENNVTVFSNQTIAKIEKLSPYTTYSLHVAAVIKHTTYSQRSNRLMSTTLEAEPSTAPTDLRLDEVTNSTIKISWNKPVVTNGMLKFYKITYNEFTKQIDDAQTYTLTNLTSYKNYTIRIQACTVRCSVFSEILNVQTKIGYPSVIRKPSINQNATYATISWDRPLKTNGRNERYELRIKYKQGYENITTIKNTTDLMWGIYSCGKDNMYTSFYVSVRAVNLDENKTYYGNWSDEVESYCRSASNYIIYILVPVVILFLLAMTYLSKKIYSHFQEMRDVGVKLPQGLQGEVIETDINLTNWQKPRIEEDHHSADDEEQLLMKKNEGSPNLNGDSSGCSSAHDSVTCSVDTTSNLSSSTSDSGTEQPRTPSSEDLTALAVTNSLRQRNIRPVNKPYVALPLDSCNTGVKLTLKNYCVLGVDPNINSDITSSYTSLPVLSNDRPGYDSTEVPQSPPYVLTGELVKTANPGYVPFKVNIPRDTAVTKNPAYVVAGSKDILSPVPLPVEVKQQSTSIGEVPPLKKESKGYVPHRQFESKALKDD</sequence>
<feature type="compositionally biased region" description="Polar residues" evidence="1">
    <location>
        <begin position="928"/>
        <end position="944"/>
    </location>
</feature>
<evidence type="ECO:0000259" key="4">
    <source>
        <dbReference type="PROSITE" id="PS50853"/>
    </source>
</evidence>
<keyword evidence="2" id="KW-0472">Membrane</keyword>
<keyword evidence="2" id="KW-1133">Transmembrane helix</keyword>
<feature type="region of interest" description="Disordered" evidence="1">
    <location>
        <begin position="1110"/>
        <end position="1142"/>
    </location>
</feature>
<keyword evidence="6" id="KW-1185">Reference proteome</keyword>
<keyword evidence="3" id="KW-0732">Signal</keyword>
<dbReference type="GO" id="GO:0016020">
    <property type="term" value="C:membrane"/>
    <property type="evidence" value="ECO:0007669"/>
    <property type="project" value="UniProtKB-SubCell"/>
</dbReference>
<dbReference type="CDD" id="cd00063">
    <property type="entry name" value="FN3"/>
    <property type="match status" value="3"/>
</dbReference>
<feature type="compositionally biased region" description="Polar residues" evidence="1">
    <location>
        <begin position="966"/>
        <end position="976"/>
    </location>
</feature>
<dbReference type="PANTHER" id="PTHR46957:SF3">
    <property type="entry name" value="CYTOKINE RECEPTOR"/>
    <property type="match status" value="1"/>
</dbReference>
<organism evidence="5 6">
    <name type="scientific">Henosepilachna vigintioctopunctata</name>
    <dbReference type="NCBI Taxonomy" id="420089"/>
    <lineage>
        <taxon>Eukaryota</taxon>
        <taxon>Metazoa</taxon>
        <taxon>Ecdysozoa</taxon>
        <taxon>Arthropoda</taxon>
        <taxon>Hexapoda</taxon>
        <taxon>Insecta</taxon>
        <taxon>Pterygota</taxon>
        <taxon>Neoptera</taxon>
        <taxon>Endopterygota</taxon>
        <taxon>Coleoptera</taxon>
        <taxon>Polyphaga</taxon>
        <taxon>Cucujiformia</taxon>
        <taxon>Coccinelloidea</taxon>
        <taxon>Coccinellidae</taxon>
        <taxon>Epilachninae</taxon>
        <taxon>Epilachnini</taxon>
        <taxon>Henosepilachna</taxon>
    </lineage>
</organism>
<feature type="transmembrane region" description="Helical" evidence="2">
    <location>
        <begin position="848"/>
        <end position="868"/>
    </location>
</feature>
<dbReference type="SUPFAM" id="SSF49265">
    <property type="entry name" value="Fibronectin type III"/>
    <property type="match status" value="5"/>
</dbReference>
<evidence type="ECO:0000313" key="6">
    <source>
        <dbReference type="Proteomes" id="UP001431783"/>
    </source>
</evidence>
<feature type="compositionally biased region" description="Basic and acidic residues" evidence="1">
    <location>
        <begin position="1120"/>
        <end position="1142"/>
    </location>
</feature>
<feature type="domain" description="Fibronectin type-III" evidence="4">
    <location>
        <begin position="242"/>
        <end position="349"/>
    </location>
</feature>
<accession>A0AAW1V121</accession>
<dbReference type="InterPro" id="IPR013783">
    <property type="entry name" value="Ig-like_fold"/>
</dbReference>
<feature type="signal peptide" evidence="3">
    <location>
        <begin position="1"/>
        <end position="24"/>
    </location>
</feature>
<gene>
    <name evidence="5" type="ORF">WA026_004652</name>
</gene>
<keyword evidence="2" id="KW-0812">Transmembrane</keyword>
<comment type="caution">
    <text evidence="5">The sequence shown here is derived from an EMBL/GenBank/DDBJ whole genome shotgun (WGS) entry which is preliminary data.</text>
</comment>
<evidence type="ECO:0000256" key="1">
    <source>
        <dbReference type="SAM" id="MobiDB-lite"/>
    </source>
</evidence>
<evidence type="ECO:0000313" key="5">
    <source>
        <dbReference type="EMBL" id="KAK9889376.1"/>
    </source>
</evidence>
<dbReference type="PANTHER" id="PTHR46957">
    <property type="entry name" value="CYTOKINE RECEPTOR"/>
    <property type="match status" value="1"/>
</dbReference>
<feature type="domain" description="Fibronectin type-III" evidence="4">
    <location>
        <begin position="744"/>
        <end position="845"/>
    </location>
</feature>
<evidence type="ECO:0000256" key="2">
    <source>
        <dbReference type="SAM" id="Phobius"/>
    </source>
</evidence>
<dbReference type="InterPro" id="IPR036116">
    <property type="entry name" value="FN3_sf"/>
</dbReference>
<dbReference type="EMBL" id="JARQZJ010000122">
    <property type="protein sequence ID" value="KAK9889376.1"/>
    <property type="molecule type" value="Genomic_DNA"/>
</dbReference>
<feature type="region of interest" description="Disordered" evidence="1">
    <location>
        <begin position="950"/>
        <end position="976"/>
    </location>
</feature>
<protein>
    <recommendedName>
        <fullName evidence="4">Fibronectin type-III domain-containing protein</fullName>
    </recommendedName>
</protein>
<proteinExistence type="predicted"/>
<dbReference type="Proteomes" id="UP001431783">
    <property type="component" value="Unassembled WGS sequence"/>
</dbReference>
<feature type="domain" description="Fibronectin type-III" evidence="4">
    <location>
        <begin position="553"/>
        <end position="654"/>
    </location>
</feature>
<dbReference type="Pfam" id="PF00041">
    <property type="entry name" value="fn3"/>
    <property type="match status" value="1"/>
</dbReference>
<reference evidence="5 6" key="1">
    <citation type="submission" date="2023-03" db="EMBL/GenBank/DDBJ databases">
        <title>Genome insight into feeding habits of ladybird beetles.</title>
        <authorList>
            <person name="Li H.-S."/>
            <person name="Huang Y.-H."/>
            <person name="Pang H."/>
        </authorList>
    </citation>
    <scope>NUCLEOTIDE SEQUENCE [LARGE SCALE GENOMIC DNA]</scope>
    <source>
        <strain evidence="5">SYSU_2023b</strain>
        <tissue evidence="5">Whole body</tissue>
    </source>
</reference>
<dbReference type="PROSITE" id="PS50853">
    <property type="entry name" value="FN3"/>
    <property type="match status" value="4"/>
</dbReference>
<evidence type="ECO:0000256" key="3">
    <source>
        <dbReference type="SAM" id="SignalP"/>
    </source>
</evidence>
<dbReference type="Gene3D" id="2.60.40.10">
    <property type="entry name" value="Immunoglobulins"/>
    <property type="match status" value="8"/>
</dbReference>
<feature type="compositionally biased region" description="Low complexity" evidence="1">
    <location>
        <begin position="950"/>
        <end position="965"/>
    </location>
</feature>
<dbReference type="SMART" id="SM00060">
    <property type="entry name" value="FN3"/>
    <property type="match status" value="5"/>
</dbReference>
<feature type="chain" id="PRO_5043822467" description="Fibronectin type-III domain-containing protein" evidence="3">
    <location>
        <begin position="25"/>
        <end position="1142"/>
    </location>
</feature>